<dbReference type="EMBL" id="BNGU01000054">
    <property type="protein sequence ID" value="GHM59980.1"/>
    <property type="molecule type" value="Genomic_DNA"/>
</dbReference>
<accession>A0A8J3HW32</accession>
<keyword evidence="2" id="KW-1185">Reference proteome</keyword>
<evidence type="ECO:0000313" key="1">
    <source>
        <dbReference type="EMBL" id="GHM59980.1"/>
    </source>
</evidence>
<organism evidence="1 2">
    <name type="scientific">Candidatus Mesenet longicola</name>
    <dbReference type="NCBI Taxonomy" id="1892558"/>
    <lineage>
        <taxon>Bacteria</taxon>
        <taxon>Pseudomonadati</taxon>
        <taxon>Pseudomonadota</taxon>
        <taxon>Alphaproteobacteria</taxon>
        <taxon>Rickettsiales</taxon>
        <taxon>Anaplasmataceae</taxon>
        <taxon>Candidatus Mesenet</taxon>
    </lineage>
</organism>
<proteinExistence type="predicted"/>
<dbReference type="AlphaFoldDB" id="A0A8J3HW32"/>
<gene>
    <name evidence="1" type="ORF">sL5_09730</name>
</gene>
<sequence length="53" mass="5929">MEADKVVKIGFFGGEVAICHILIRIPKLCSRISIRKCGKRRSSKLPETFGPNQ</sequence>
<comment type="caution">
    <text evidence="1">The sequence shown here is derived from an EMBL/GenBank/DDBJ whole genome shotgun (WGS) entry which is preliminary data.</text>
</comment>
<protein>
    <submittedName>
        <fullName evidence="1">Uncharacterized protein</fullName>
    </submittedName>
</protein>
<dbReference type="Proteomes" id="UP000637906">
    <property type="component" value="Unassembled WGS sequence"/>
</dbReference>
<name>A0A8J3HW32_9RICK</name>
<evidence type="ECO:0000313" key="2">
    <source>
        <dbReference type="Proteomes" id="UP000637906"/>
    </source>
</evidence>
<reference evidence="1 2" key="1">
    <citation type="journal article" date="2021" name="Microb. Ecol.">
        <title>Candidatus Mesenet longicola: Novel Endosymbionts of Brontispa longissima that Induce Cytoplasmic Incompatibility.</title>
        <authorList>
            <person name="Takano S."/>
            <person name="Gotoh Y."/>
            <person name="Hayashi T."/>
        </authorList>
    </citation>
    <scope>NUCLEOTIDE SEQUENCE [LARGE SCALE GENOMIC DNA]</scope>
    <source>
        <strain evidence="1">L5</strain>
    </source>
</reference>